<dbReference type="EMBL" id="JAIULA010000007">
    <property type="protein sequence ID" value="MCP0886635.1"/>
    <property type="molecule type" value="Genomic_DNA"/>
</dbReference>
<reference evidence="5 6" key="1">
    <citation type="journal article" date="2023" name="Int. J. Syst. Evol. Microbiol.">
        <title>Ligilactobacillus ubinensis sp. nov., a novel species isolated from the wild ferment of a durian fruit (Durio zibethinus).</title>
        <authorList>
            <person name="Heng Y.C."/>
            <person name="Menon N."/>
            <person name="Chen B."/>
            <person name="Loo B.Z.L."/>
            <person name="Wong G.W.J."/>
            <person name="Lim A.C.H."/>
            <person name="Silvaraju S."/>
            <person name="Kittelmann S."/>
        </authorList>
    </citation>
    <scope>NUCLEOTIDE SEQUENCE [LARGE SCALE GENOMIC DNA]</scope>
    <source>
        <strain evidence="5 6">WILCCON 0076</strain>
    </source>
</reference>
<dbReference type="PRINTS" id="PR00131">
    <property type="entry name" value="GLHYDRLASE1"/>
</dbReference>
<dbReference type="PANTHER" id="PTHR10353:SF85">
    <property type="entry name" value="ARYL-PHOSPHO-BETA-D-GLUCOSIDASE BGLA"/>
    <property type="match status" value="1"/>
</dbReference>
<dbReference type="RefSeq" id="WP_253359917.1">
    <property type="nucleotide sequence ID" value="NZ_JAIULA010000007.1"/>
</dbReference>
<organism evidence="5 6">
    <name type="scientific">Ligilactobacillus ubinensis</name>
    <dbReference type="NCBI Taxonomy" id="2876789"/>
    <lineage>
        <taxon>Bacteria</taxon>
        <taxon>Bacillati</taxon>
        <taxon>Bacillota</taxon>
        <taxon>Bacilli</taxon>
        <taxon>Lactobacillales</taxon>
        <taxon>Lactobacillaceae</taxon>
        <taxon>Ligilactobacillus</taxon>
    </lineage>
</organism>
<dbReference type="GO" id="GO:0016052">
    <property type="term" value="P:carbohydrate catabolic process"/>
    <property type="evidence" value="ECO:0007669"/>
    <property type="project" value="TreeGrafter"/>
</dbReference>
<gene>
    <name evidence="5" type="ORF">LB941_04700</name>
</gene>
<dbReference type="NCBIfam" id="NF007154">
    <property type="entry name" value="PRK09589.1"/>
    <property type="match status" value="1"/>
</dbReference>
<dbReference type="GO" id="GO:0005829">
    <property type="term" value="C:cytosol"/>
    <property type="evidence" value="ECO:0007669"/>
    <property type="project" value="TreeGrafter"/>
</dbReference>
<keyword evidence="3 5" id="KW-0326">Glycosidase</keyword>
<dbReference type="EC" id="3.2.1.86" evidence="5"/>
<proteinExistence type="inferred from homology"/>
<comment type="caution">
    <text evidence="5">The sequence shown here is derived from an EMBL/GenBank/DDBJ whole genome shotgun (WGS) entry which is preliminary data.</text>
</comment>
<dbReference type="PANTHER" id="PTHR10353">
    <property type="entry name" value="GLYCOSYL HYDROLASE"/>
    <property type="match status" value="1"/>
</dbReference>
<name>A0A9X2JLI2_9LACO</name>
<evidence type="ECO:0000256" key="3">
    <source>
        <dbReference type="ARBA" id="ARBA00023295"/>
    </source>
</evidence>
<keyword evidence="6" id="KW-1185">Reference proteome</keyword>
<protein>
    <submittedName>
        <fullName evidence="5">6-phospho-beta-glucosidase</fullName>
        <ecNumber evidence="5">3.2.1.86</ecNumber>
    </submittedName>
</protein>
<comment type="similarity">
    <text evidence="1 4">Belongs to the glycosyl hydrolase 1 family.</text>
</comment>
<evidence type="ECO:0000313" key="6">
    <source>
        <dbReference type="Proteomes" id="UP001139006"/>
    </source>
</evidence>
<dbReference type="FunFam" id="3.20.20.80:FF:000004">
    <property type="entry name" value="Beta-glucosidase 6-phospho-beta-glucosidase"/>
    <property type="match status" value="1"/>
</dbReference>
<dbReference type="Gene3D" id="3.20.20.80">
    <property type="entry name" value="Glycosidases"/>
    <property type="match status" value="1"/>
</dbReference>
<accession>A0A9X2JLI2</accession>
<dbReference type="Proteomes" id="UP001139006">
    <property type="component" value="Unassembled WGS sequence"/>
</dbReference>
<dbReference type="AlphaFoldDB" id="A0A9X2JLI2"/>
<evidence type="ECO:0000256" key="4">
    <source>
        <dbReference type="RuleBase" id="RU003690"/>
    </source>
</evidence>
<evidence type="ECO:0000313" key="5">
    <source>
        <dbReference type="EMBL" id="MCP0886635.1"/>
    </source>
</evidence>
<dbReference type="InterPro" id="IPR001360">
    <property type="entry name" value="Glyco_hydro_1"/>
</dbReference>
<evidence type="ECO:0000256" key="1">
    <source>
        <dbReference type="ARBA" id="ARBA00010838"/>
    </source>
</evidence>
<sequence length="483" mass="55633">MECVILSKEMKMPTGFLWGGATAAHQIEGNWQADGKGISIADMMAAATVTEPNRVVTKSIESGKIYPNHWAIDFYNSYPQDIELFSELGLKALRVSIAWTRIFPNGDELTPNEVGLKHYDDLFDKLLAHNIQPIVTLSHFEMPFNLVKKYGGWLNRELITFFERFATACFERFHKKVKYWMTFNEINNQTDWRNPHHLYQDSGLLLDKNENAEESMFQAAHNEMVASAKAVIAAHKIDNSLKVGAMLAMVPIYALTAKPQDQLIAQRAMQYRYYYGDVQLGGKYPKWLLNYFKLKKFKMPFLKEDAEILKEGVCDYLGLSYYFSLAIQARADKKVEYDEHNDLVNNPYVEKSQWGWQIDPEGLRYILNWIQDRWDKPSMIVENGIGAYDKVQADGTIHDDYRIEYLKKHVEQMELAITVDGVDVLGYCMWSPIDIVSASTGEMKKRYGLIYVDRDDTGNGTNARKKKDSYAWYKKLIASNGDI</sequence>
<dbReference type="InterPro" id="IPR017853">
    <property type="entry name" value="GH"/>
</dbReference>
<dbReference type="GO" id="GO:0008706">
    <property type="term" value="F:6-phospho-beta-glucosidase activity"/>
    <property type="evidence" value="ECO:0007669"/>
    <property type="project" value="UniProtKB-EC"/>
</dbReference>
<dbReference type="SUPFAM" id="SSF51445">
    <property type="entry name" value="(Trans)glycosidases"/>
    <property type="match status" value="1"/>
</dbReference>
<keyword evidence="2 5" id="KW-0378">Hydrolase</keyword>
<evidence type="ECO:0000256" key="2">
    <source>
        <dbReference type="ARBA" id="ARBA00022801"/>
    </source>
</evidence>
<dbReference type="Pfam" id="PF00232">
    <property type="entry name" value="Glyco_hydro_1"/>
    <property type="match status" value="1"/>
</dbReference>